<evidence type="ECO:0000313" key="1">
    <source>
        <dbReference type="EMBL" id="EOD77572.1"/>
    </source>
</evidence>
<dbReference type="RefSeq" id="WP_002541745.1">
    <property type="nucleotide sequence ID" value="NZ_ANFM02000047.1"/>
</dbReference>
<dbReference type="eggNOG" id="ENOG5033B1U">
    <property type="taxonomic scope" value="Bacteria"/>
</dbReference>
<name>R1IJB5_9GAMM</name>
<sequence length="125" mass="13067">MRKTGLRGLASGAALAVILTGCAIKPAEEITVYKTKGAVQCESSGMSIFESESLLRNSGVDLISSQCGVLEGMGFAQMCGGKTGDILVHTINARYEDLAASMGYEPVATLITEDTPQGFNVVDCQ</sequence>
<protein>
    <recommendedName>
        <fullName evidence="3">Lipoprotein</fullName>
    </recommendedName>
</protein>
<evidence type="ECO:0000313" key="2">
    <source>
        <dbReference type="Proteomes" id="UP000011223"/>
    </source>
</evidence>
<reference evidence="1 2" key="1">
    <citation type="journal article" date="2014" name="PLoS ONE">
        <title>Grimontia indica AK16(T), sp. nov., Isolated from a Seawater Sample Reports the Presence of Pathogenic Genes Similar to Vibrio Genus.</title>
        <authorList>
            <person name="Singh A."/>
            <person name="Vaidya B."/>
            <person name="Khatri I."/>
            <person name="Srinivas T.N."/>
            <person name="Subramanian S."/>
            <person name="Korpole S."/>
            <person name="Pinnaka A.K."/>
        </authorList>
    </citation>
    <scope>NUCLEOTIDE SEQUENCE [LARGE SCALE GENOMIC DNA]</scope>
    <source>
        <strain evidence="1 2">AK16</strain>
    </source>
</reference>
<evidence type="ECO:0008006" key="3">
    <source>
        <dbReference type="Google" id="ProtNLM"/>
    </source>
</evidence>
<proteinExistence type="predicted"/>
<accession>R1IJB5</accession>
<keyword evidence="2" id="KW-1185">Reference proteome</keyword>
<dbReference type="EMBL" id="ANFM02000047">
    <property type="protein sequence ID" value="EOD77572.1"/>
    <property type="molecule type" value="Genomic_DNA"/>
</dbReference>
<organism evidence="1 2">
    <name type="scientific">Grimontia indica</name>
    <dbReference type="NCBI Taxonomy" id="1056512"/>
    <lineage>
        <taxon>Bacteria</taxon>
        <taxon>Pseudomonadati</taxon>
        <taxon>Pseudomonadota</taxon>
        <taxon>Gammaproteobacteria</taxon>
        <taxon>Vibrionales</taxon>
        <taxon>Vibrionaceae</taxon>
        <taxon>Grimontia</taxon>
    </lineage>
</organism>
<dbReference type="Proteomes" id="UP000011223">
    <property type="component" value="Unassembled WGS sequence"/>
</dbReference>
<dbReference type="PROSITE" id="PS51257">
    <property type="entry name" value="PROKAR_LIPOPROTEIN"/>
    <property type="match status" value="1"/>
</dbReference>
<gene>
    <name evidence="1" type="ORF">D515_03696</name>
</gene>
<comment type="caution">
    <text evidence="1">The sequence shown here is derived from an EMBL/GenBank/DDBJ whole genome shotgun (WGS) entry which is preliminary data.</text>
</comment>
<dbReference type="AlphaFoldDB" id="R1IJB5"/>